<dbReference type="PANTHER" id="PTHR35324:SF4">
    <property type="entry name" value="EXPRESSED PROTEIN"/>
    <property type="match status" value="1"/>
</dbReference>
<evidence type="ECO:0000313" key="2">
    <source>
        <dbReference type="EMBL" id="KAF2309939.1"/>
    </source>
</evidence>
<evidence type="ECO:0000256" key="1">
    <source>
        <dbReference type="SAM" id="MobiDB-lite"/>
    </source>
</evidence>
<dbReference type="AlphaFoldDB" id="A0A6A6MDA3"/>
<dbReference type="Proteomes" id="UP000467840">
    <property type="component" value="Chromosome 14"/>
</dbReference>
<feature type="region of interest" description="Disordered" evidence="1">
    <location>
        <begin position="96"/>
        <end position="121"/>
    </location>
</feature>
<dbReference type="PANTHER" id="PTHR35324">
    <property type="entry name" value="BNAA08G03750D PROTEIN"/>
    <property type="match status" value="1"/>
</dbReference>
<sequence>MGQAAFLCLHPDPESRPAISQVLRILEGGDQVRPLGLDMNAVGSRSGHLRGLRLHREDKTSHSRLLTDLTVFFLDAILFSPSSLVMSFLLSKTQPTLSEAENKTTNSDSREDEDDPEFLSSVPVTSHVHLKPAHSTQTLDKEMVLRRIRQHKRHSKVRAAVQGFFGSPVRQKPTRSLLVGWMVLLLHPDC</sequence>
<comment type="caution">
    <text evidence="2">The sequence shown here is derived from an EMBL/GenBank/DDBJ whole genome shotgun (WGS) entry which is preliminary data.</text>
</comment>
<gene>
    <name evidence="2" type="ORF">GH714_005689</name>
</gene>
<accession>A0A6A6MDA3</accession>
<name>A0A6A6MDA3_HEVBR</name>
<protein>
    <submittedName>
        <fullName evidence="2">Uncharacterized protein</fullName>
    </submittedName>
</protein>
<feature type="compositionally biased region" description="Polar residues" evidence="1">
    <location>
        <begin position="96"/>
        <end position="107"/>
    </location>
</feature>
<organism evidence="2 3">
    <name type="scientific">Hevea brasiliensis</name>
    <name type="common">Para rubber tree</name>
    <name type="synonym">Siphonia brasiliensis</name>
    <dbReference type="NCBI Taxonomy" id="3981"/>
    <lineage>
        <taxon>Eukaryota</taxon>
        <taxon>Viridiplantae</taxon>
        <taxon>Streptophyta</taxon>
        <taxon>Embryophyta</taxon>
        <taxon>Tracheophyta</taxon>
        <taxon>Spermatophyta</taxon>
        <taxon>Magnoliopsida</taxon>
        <taxon>eudicotyledons</taxon>
        <taxon>Gunneridae</taxon>
        <taxon>Pentapetalae</taxon>
        <taxon>rosids</taxon>
        <taxon>fabids</taxon>
        <taxon>Malpighiales</taxon>
        <taxon>Euphorbiaceae</taxon>
        <taxon>Crotonoideae</taxon>
        <taxon>Micrandreae</taxon>
        <taxon>Hevea</taxon>
    </lineage>
</organism>
<proteinExistence type="predicted"/>
<evidence type="ECO:0000313" key="3">
    <source>
        <dbReference type="Proteomes" id="UP000467840"/>
    </source>
</evidence>
<reference evidence="2 3" key="1">
    <citation type="journal article" date="2020" name="Mol. Plant">
        <title>The Chromosome-Based Rubber Tree Genome Provides New Insights into Spurge Genome Evolution and Rubber Biosynthesis.</title>
        <authorList>
            <person name="Liu J."/>
            <person name="Shi C."/>
            <person name="Shi C.C."/>
            <person name="Li W."/>
            <person name="Zhang Q.J."/>
            <person name="Zhang Y."/>
            <person name="Li K."/>
            <person name="Lu H.F."/>
            <person name="Shi C."/>
            <person name="Zhu S.T."/>
            <person name="Xiao Z.Y."/>
            <person name="Nan H."/>
            <person name="Yue Y."/>
            <person name="Zhu X.G."/>
            <person name="Wu Y."/>
            <person name="Hong X.N."/>
            <person name="Fan G.Y."/>
            <person name="Tong Y."/>
            <person name="Zhang D."/>
            <person name="Mao C.L."/>
            <person name="Liu Y.L."/>
            <person name="Hao S.J."/>
            <person name="Liu W.Q."/>
            <person name="Lv M.Q."/>
            <person name="Zhang H.B."/>
            <person name="Liu Y."/>
            <person name="Hu-Tang G.R."/>
            <person name="Wang J.P."/>
            <person name="Wang J.H."/>
            <person name="Sun Y.H."/>
            <person name="Ni S.B."/>
            <person name="Chen W.B."/>
            <person name="Zhang X.C."/>
            <person name="Jiao Y.N."/>
            <person name="Eichler E.E."/>
            <person name="Li G.H."/>
            <person name="Liu X."/>
            <person name="Gao L.Z."/>
        </authorList>
    </citation>
    <scope>NUCLEOTIDE SEQUENCE [LARGE SCALE GENOMIC DNA]</scope>
    <source>
        <strain evidence="3">cv. GT1</strain>
        <tissue evidence="2">Leaf</tissue>
    </source>
</reference>
<keyword evidence="3" id="KW-1185">Reference proteome</keyword>
<dbReference type="EMBL" id="JAAGAX010000006">
    <property type="protein sequence ID" value="KAF2309939.1"/>
    <property type="molecule type" value="Genomic_DNA"/>
</dbReference>